<reference evidence="2 3" key="1">
    <citation type="submission" date="2016-05" db="EMBL/GenBank/DDBJ databases">
        <title>A degradative enzymes factory behind the ericoid mycorrhizal symbiosis.</title>
        <authorList>
            <consortium name="DOE Joint Genome Institute"/>
            <person name="Martino E."/>
            <person name="Morin E."/>
            <person name="Grelet G."/>
            <person name="Kuo A."/>
            <person name="Kohler A."/>
            <person name="Daghino S."/>
            <person name="Barry K."/>
            <person name="Choi C."/>
            <person name="Cichocki N."/>
            <person name="Clum A."/>
            <person name="Copeland A."/>
            <person name="Hainaut M."/>
            <person name="Haridas S."/>
            <person name="Labutti K."/>
            <person name="Lindquist E."/>
            <person name="Lipzen A."/>
            <person name="Khouja H.-R."/>
            <person name="Murat C."/>
            <person name="Ohm R."/>
            <person name="Olson A."/>
            <person name="Spatafora J."/>
            <person name="Veneault-Fourrey C."/>
            <person name="Henrissat B."/>
            <person name="Grigoriev I."/>
            <person name="Martin F."/>
            <person name="Perotto S."/>
        </authorList>
    </citation>
    <scope>NUCLEOTIDE SEQUENCE [LARGE SCALE GENOMIC DNA]</scope>
    <source>
        <strain evidence="2 3">UAMH 7357</strain>
    </source>
</reference>
<gene>
    <name evidence="2" type="ORF">NA56DRAFT_749646</name>
</gene>
<dbReference type="AlphaFoldDB" id="A0A2J6Q360"/>
<name>A0A2J6Q360_9HELO</name>
<dbReference type="OrthoDB" id="5428055at2759"/>
<sequence length="516" mass="58958">MSRDLSSLYFTMIADLDDIPNDLEKGPLRLDKHNQQQSKPRIVCTSNYHKKRIKPNLRRWPWLESLDQFMDPNAKGFAIDLVNNSRMEHFDVDVIHFSEYAKPYLVIKCDTPEDFEVAMSEDKNRLGSLVIAKGLSRTMIETLGTKFELKAGFFANHLEGTELFRMGSRTFDPPARAPRFLQEYFRKAPFYTVDYMRAHPIEGGLQGLFRLRGSKTTTPRGIHLIHCDLPDVFILEKISVYKKMGSKIGKPEHTKHHQYLRRMNLSFEDIPGIILTDQIISAVPCASSIPNPVSLLEDEDTEQPELDRRGHQVSARQELISWDQRLKGNEAKALFDDQKQLALRPVLKMVESSGIMFLDHARYLMGRILTRHCDTQFPDSIPFFLKISRSLHLHIHKERRVLQSTLCLASMGGGDDIGEQEQDLDFLINGMGDALKAIEEDVRFLVGQASIQEGKIVGWVSKFATLFLPVSLLATILSISDPGYTKWAILGSLSVPFVLISIYFMFFFKSAYVNTR</sequence>
<feature type="transmembrane region" description="Helical" evidence="1">
    <location>
        <begin position="459"/>
        <end position="480"/>
    </location>
</feature>
<protein>
    <recommendedName>
        <fullName evidence="4">Cora-domain-containing protein</fullName>
    </recommendedName>
</protein>
<evidence type="ECO:0000256" key="1">
    <source>
        <dbReference type="SAM" id="Phobius"/>
    </source>
</evidence>
<keyword evidence="1" id="KW-0812">Transmembrane</keyword>
<dbReference type="EMBL" id="KZ613484">
    <property type="protein sequence ID" value="PMD20701.1"/>
    <property type="molecule type" value="Genomic_DNA"/>
</dbReference>
<organism evidence="2 3">
    <name type="scientific">Hyaloscypha hepaticicola</name>
    <dbReference type="NCBI Taxonomy" id="2082293"/>
    <lineage>
        <taxon>Eukaryota</taxon>
        <taxon>Fungi</taxon>
        <taxon>Dikarya</taxon>
        <taxon>Ascomycota</taxon>
        <taxon>Pezizomycotina</taxon>
        <taxon>Leotiomycetes</taxon>
        <taxon>Helotiales</taxon>
        <taxon>Hyaloscyphaceae</taxon>
        <taxon>Hyaloscypha</taxon>
    </lineage>
</organism>
<keyword evidence="1" id="KW-0472">Membrane</keyword>
<accession>A0A2J6Q360</accession>
<evidence type="ECO:0008006" key="4">
    <source>
        <dbReference type="Google" id="ProtNLM"/>
    </source>
</evidence>
<evidence type="ECO:0000313" key="2">
    <source>
        <dbReference type="EMBL" id="PMD20701.1"/>
    </source>
</evidence>
<evidence type="ECO:0000313" key="3">
    <source>
        <dbReference type="Proteomes" id="UP000235672"/>
    </source>
</evidence>
<proteinExistence type="predicted"/>
<dbReference type="Proteomes" id="UP000235672">
    <property type="component" value="Unassembled WGS sequence"/>
</dbReference>
<feature type="transmembrane region" description="Helical" evidence="1">
    <location>
        <begin position="487"/>
        <end position="508"/>
    </location>
</feature>
<keyword evidence="3" id="KW-1185">Reference proteome</keyword>
<keyword evidence="1" id="KW-1133">Transmembrane helix</keyword>